<feature type="region of interest" description="Disordered" evidence="1">
    <location>
        <begin position="225"/>
        <end position="272"/>
    </location>
</feature>
<dbReference type="EMBL" id="RCDA01000002">
    <property type="protein sequence ID" value="RLK48570.1"/>
    <property type="molecule type" value="Genomic_DNA"/>
</dbReference>
<name>A0A498C676_9GAMM</name>
<dbReference type="InterPro" id="IPR012434">
    <property type="entry name" value="DUF1631"/>
</dbReference>
<evidence type="ECO:0000313" key="3">
    <source>
        <dbReference type="Proteomes" id="UP000275461"/>
    </source>
</evidence>
<evidence type="ECO:0000256" key="1">
    <source>
        <dbReference type="SAM" id="MobiDB-lite"/>
    </source>
</evidence>
<dbReference type="OrthoDB" id="6188167at2"/>
<dbReference type="Proteomes" id="UP000275461">
    <property type="component" value="Unassembled WGS sequence"/>
</dbReference>
<protein>
    <submittedName>
        <fullName evidence="2">Uncharacterized protein DUF1631</fullName>
    </submittedName>
</protein>
<reference evidence="2 3" key="1">
    <citation type="submission" date="2018-10" db="EMBL/GenBank/DDBJ databases">
        <title>Genomic Encyclopedia of Type Strains, Phase IV (KMG-IV): sequencing the most valuable type-strain genomes for metagenomic binning, comparative biology and taxonomic classification.</title>
        <authorList>
            <person name="Goeker M."/>
        </authorList>
    </citation>
    <scope>NUCLEOTIDE SEQUENCE [LARGE SCALE GENOMIC DNA]</scope>
    <source>
        <strain evidence="2 3">DSM 12769</strain>
    </source>
</reference>
<proteinExistence type="predicted"/>
<feature type="region of interest" description="Disordered" evidence="1">
    <location>
        <begin position="97"/>
        <end position="117"/>
    </location>
</feature>
<comment type="caution">
    <text evidence="2">The sequence shown here is derived from an EMBL/GenBank/DDBJ whole genome shotgun (WGS) entry which is preliminary data.</text>
</comment>
<accession>A0A498C676</accession>
<evidence type="ECO:0000313" key="2">
    <source>
        <dbReference type="EMBL" id="RLK48570.1"/>
    </source>
</evidence>
<gene>
    <name evidence="2" type="ORF">DFR31_1675</name>
</gene>
<dbReference type="Pfam" id="PF07793">
    <property type="entry name" value="DUF1631"/>
    <property type="match status" value="2"/>
</dbReference>
<dbReference type="AlphaFoldDB" id="A0A498C676"/>
<sequence>MSNTGGKVVYLRRESANRSQPMPEAVERVRGLVDERLLTLIRRVLDEADDALFDGAHPAVGDGARDAWLRAMRDLRLRRHELEEIFRAGLEYRFSRLPSSNEAGDTDTPGAPADPADHSAREMALAVDALAAKARRRFSPQLVEVTRLLGQQYPGAEVREEDNPLDPACLARLFARATEMLQFALEPRLVLLKLFDRQLMRGLGPLYAEVETAITGRAPVVPVRPLSPRADGPLERDPGYGAPAEGAAGKRGDGDGGRGIRQEAEANRNQVEAARERVRREVRRCLEGRNPPRLVRELLEDTWARVLFITCLKEGVDSETWVRQCALMERLLWSVERHEDPEVQQQLVVEIPLLLHELAEGLSWVLYNPFEMHKLLRALEAEHLKCLRAADPSLADAPVAVAAEGSGANPRDLEANGQRLRRVPVGTWFEFLRDHGRRLQGRLAGRRQEGEVMVFANRAGFKVLETTVDELAGGLADSSVLILDDNRLFNSALADVVRRLKERQAGQQD</sequence>
<keyword evidence="3" id="KW-1185">Reference proteome</keyword>
<feature type="compositionally biased region" description="Basic and acidic residues" evidence="1">
    <location>
        <begin position="248"/>
        <end position="266"/>
    </location>
</feature>
<organism evidence="2 3">
    <name type="scientific">Alkalispirillum mobile</name>
    <dbReference type="NCBI Taxonomy" id="85925"/>
    <lineage>
        <taxon>Bacteria</taxon>
        <taxon>Pseudomonadati</taxon>
        <taxon>Pseudomonadota</taxon>
        <taxon>Gammaproteobacteria</taxon>
        <taxon>Chromatiales</taxon>
        <taxon>Ectothiorhodospiraceae</taxon>
        <taxon>Alkalispirillum</taxon>
    </lineage>
</organism>
<dbReference type="RefSeq" id="WP_121442222.1">
    <property type="nucleotide sequence ID" value="NZ_RCDA01000002.1"/>
</dbReference>